<dbReference type="SUPFAM" id="SSF55550">
    <property type="entry name" value="SH2 domain"/>
    <property type="match status" value="1"/>
</dbReference>
<reference evidence="21" key="1">
    <citation type="submission" date="2025-08" db="UniProtKB">
        <authorList>
            <consortium name="Ensembl"/>
        </authorList>
    </citation>
    <scope>IDENTIFICATION</scope>
</reference>
<dbReference type="GO" id="GO:0002376">
    <property type="term" value="P:immune system process"/>
    <property type="evidence" value="ECO:0007669"/>
    <property type="project" value="UniProtKB-KW"/>
</dbReference>
<keyword evidence="11" id="KW-0391">Immunity</keyword>
<dbReference type="GO" id="GO:0034485">
    <property type="term" value="F:phosphatidylinositol-3,4,5-trisphosphate 5-phosphatase activity"/>
    <property type="evidence" value="ECO:0007669"/>
    <property type="project" value="UniProtKB-EC"/>
</dbReference>
<evidence type="ECO:0000256" key="13">
    <source>
        <dbReference type="ARBA" id="ARBA00022999"/>
    </source>
</evidence>
<proteinExistence type="inferred from homology"/>
<dbReference type="GO" id="GO:0043569">
    <property type="term" value="P:negative regulation of insulin-like growth factor receptor signaling pathway"/>
    <property type="evidence" value="ECO:0007669"/>
    <property type="project" value="TreeGrafter"/>
</dbReference>
<dbReference type="Gene3D" id="3.30.505.10">
    <property type="entry name" value="SH2 domain"/>
    <property type="match status" value="1"/>
</dbReference>
<dbReference type="InterPro" id="IPR057509">
    <property type="entry name" value="C2_SHIP1-2_2nd"/>
</dbReference>
<feature type="compositionally biased region" description="Polar residues" evidence="18">
    <location>
        <begin position="1036"/>
        <end position="1051"/>
    </location>
</feature>
<dbReference type="InterPro" id="IPR013761">
    <property type="entry name" value="SAM/pointed_sf"/>
</dbReference>
<dbReference type="GO" id="GO:0046856">
    <property type="term" value="P:phosphatidylinositol dephosphorylation"/>
    <property type="evidence" value="ECO:0007669"/>
    <property type="project" value="InterPro"/>
</dbReference>
<dbReference type="EC" id="3.1.3.86" evidence="7"/>
<dbReference type="AlphaFoldDB" id="A0A3B3TF64"/>
<dbReference type="Pfam" id="PF24147">
    <property type="entry name" value="C2_SHIP1-2_2nd"/>
    <property type="match status" value="1"/>
</dbReference>
<dbReference type="GO" id="GO:0016607">
    <property type="term" value="C:nuclear speck"/>
    <property type="evidence" value="ECO:0007669"/>
    <property type="project" value="UniProtKB-SubCell"/>
</dbReference>
<evidence type="ECO:0000256" key="1">
    <source>
        <dbReference type="ARBA" id="ARBA00004170"/>
    </source>
</evidence>
<dbReference type="GO" id="GO:0016020">
    <property type="term" value="C:membrane"/>
    <property type="evidence" value="ECO:0007669"/>
    <property type="project" value="UniProtKB-SubCell"/>
</dbReference>
<dbReference type="SMART" id="SM00252">
    <property type="entry name" value="SH2"/>
    <property type="match status" value="1"/>
</dbReference>
<dbReference type="PANTHER" id="PTHR46051">
    <property type="entry name" value="SH2 DOMAIN-CONTAINING PROTEIN"/>
    <property type="match status" value="1"/>
</dbReference>
<comment type="subcellular location">
    <subcellularLocation>
        <location evidence="4">Cell projection</location>
        <location evidence="4">Filopodium</location>
    </subcellularLocation>
    <subcellularLocation>
        <location evidence="5">Cell projection</location>
        <location evidence="5">Lamellipodium</location>
    </subcellularLocation>
    <subcellularLocation>
        <location evidence="2">Cytoplasm</location>
        <location evidence="2">Cytoskeleton</location>
    </subcellularLocation>
    <subcellularLocation>
        <location evidence="1">Membrane</location>
        <topology evidence="1">Peripheral membrane protein</topology>
    </subcellularLocation>
    <subcellularLocation>
        <location evidence="3">Nucleus speckle</location>
    </subcellularLocation>
</comment>
<keyword evidence="15" id="KW-0206">Cytoskeleton</keyword>
<feature type="compositionally biased region" description="Acidic residues" evidence="18">
    <location>
        <begin position="107"/>
        <end position="117"/>
    </location>
</feature>
<dbReference type="GO" id="GO:0007155">
    <property type="term" value="P:cell adhesion"/>
    <property type="evidence" value="ECO:0007669"/>
    <property type="project" value="UniProtKB-KW"/>
</dbReference>
<dbReference type="SMART" id="SM00128">
    <property type="entry name" value="IPPc"/>
    <property type="match status" value="1"/>
</dbReference>
<dbReference type="GO" id="GO:0005856">
    <property type="term" value="C:cytoskeleton"/>
    <property type="evidence" value="ECO:0007669"/>
    <property type="project" value="UniProtKB-SubCell"/>
</dbReference>
<dbReference type="GeneTree" id="ENSGT00940000166245"/>
<dbReference type="InterPro" id="IPR036860">
    <property type="entry name" value="SH2_dom_sf"/>
</dbReference>
<keyword evidence="10" id="KW-0378">Hydrolase</keyword>
<feature type="region of interest" description="Disordered" evidence="18">
    <location>
        <begin position="1021"/>
        <end position="1057"/>
    </location>
</feature>
<evidence type="ECO:0000256" key="2">
    <source>
        <dbReference type="ARBA" id="ARBA00004245"/>
    </source>
</evidence>
<dbReference type="Pfam" id="PF22669">
    <property type="entry name" value="Exo_endo_phos2"/>
    <property type="match status" value="1"/>
</dbReference>
<evidence type="ECO:0000256" key="5">
    <source>
        <dbReference type="ARBA" id="ARBA00004510"/>
    </source>
</evidence>
<dbReference type="Pfam" id="PF00536">
    <property type="entry name" value="SAM_1"/>
    <property type="match status" value="1"/>
</dbReference>
<organism evidence="21 22">
    <name type="scientific">Paramormyrops kingsleyae</name>
    <dbReference type="NCBI Taxonomy" id="1676925"/>
    <lineage>
        <taxon>Eukaryota</taxon>
        <taxon>Metazoa</taxon>
        <taxon>Chordata</taxon>
        <taxon>Craniata</taxon>
        <taxon>Vertebrata</taxon>
        <taxon>Euteleostomi</taxon>
        <taxon>Actinopterygii</taxon>
        <taxon>Neopterygii</taxon>
        <taxon>Teleostei</taxon>
        <taxon>Osteoglossocephala</taxon>
        <taxon>Osteoglossomorpha</taxon>
        <taxon>Osteoglossiformes</taxon>
        <taxon>Mormyridae</taxon>
        <taxon>Paramormyrops</taxon>
    </lineage>
</organism>
<dbReference type="FunFam" id="3.60.10.10:FF:000005">
    <property type="entry name" value="phosphatidylinositol 3,4,5-trisphosphate 5-phosphatase 1"/>
    <property type="match status" value="1"/>
</dbReference>
<protein>
    <recommendedName>
        <fullName evidence="7">phosphatidylinositol-3,4,5-trisphosphate 5-phosphatase</fullName>
        <ecNumber evidence="7">3.1.3.86</ecNumber>
    </recommendedName>
</protein>
<dbReference type="Ensembl" id="ENSPKIT00000022981.1">
    <property type="protein sequence ID" value="ENSPKIP00000041937.1"/>
    <property type="gene ID" value="ENSPKIG00000018256.1"/>
</dbReference>
<keyword evidence="22" id="KW-1185">Reference proteome</keyword>
<evidence type="ECO:0000256" key="8">
    <source>
        <dbReference type="ARBA" id="ARBA00022490"/>
    </source>
</evidence>
<evidence type="ECO:0000256" key="17">
    <source>
        <dbReference type="PROSITE-ProRule" id="PRU00191"/>
    </source>
</evidence>
<dbReference type="CDD" id="cd10343">
    <property type="entry name" value="SH2_SHIP"/>
    <property type="match status" value="1"/>
</dbReference>
<feature type="compositionally biased region" description="Low complexity" evidence="18">
    <location>
        <begin position="931"/>
        <end position="944"/>
    </location>
</feature>
<evidence type="ECO:0000313" key="22">
    <source>
        <dbReference type="Proteomes" id="UP000261540"/>
    </source>
</evidence>
<dbReference type="GO" id="GO:0030027">
    <property type="term" value="C:lamellipodium"/>
    <property type="evidence" value="ECO:0007669"/>
    <property type="project" value="UniProtKB-SubCell"/>
</dbReference>
<dbReference type="InterPro" id="IPR000300">
    <property type="entry name" value="IPPc"/>
</dbReference>
<dbReference type="SUPFAM" id="SSF47769">
    <property type="entry name" value="SAM/Pointed domain"/>
    <property type="match status" value="1"/>
</dbReference>
<feature type="region of interest" description="Disordered" evidence="18">
    <location>
        <begin position="905"/>
        <end position="944"/>
    </location>
</feature>
<evidence type="ECO:0000259" key="20">
    <source>
        <dbReference type="PROSITE" id="PS50105"/>
    </source>
</evidence>
<dbReference type="PANTHER" id="PTHR46051:SF8">
    <property type="entry name" value="PHOSPHATIDYLINOSITOL 3,4,5-TRISPHOSPHATE 5-PHOSPHATASE 2B"/>
    <property type="match status" value="1"/>
</dbReference>
<evidence type="ECO:0000259" key="19">
    <source>
        <dbReference type="PROSITE" id="PS50001"/>
    </source>
</evidence>
<evidence type="ECO:0000313" key="21">
    <source>
        <dbReference type="Ensembl" id="ENSPKIP00000041937.1"/>
    </source>
</evidence>
<keyword evidence="14" id="KW-0472">Membrane</keyword>
<reference evidence="21" key="2">
    <citation type="submission" date="2025-09" db="UniProtKB">
        <authorList>
            <consortium name="Ensembl"/>
        </authorList>
    </citation>
    <scope>IDENTIFICATION</scope>
</reference>
<evidence type="ECO:0000256" key="6">
    <source>
        <dbReference type="ARBA" id="ARBA00008734"/>
    </source>
</evidence>
<sequence length="1258" mass="140058">MATPAWYHRDISRVQAEELLARAGQDGSFLVRNSESVAEAYALCLLFQRHVHTYRILPDADGLLAVQTSQGVQVNCFRTLGDLVLGYQQPHKGLVTPLLYPVGQEAELGDESSDGEDERLGVTSSGWSPGPAPPMAPPPGLTMSPGSHLFFLHRLQELSSQSVASDMVALFSEYLRTELPQDMDSLRRGGTSLHSLQRILGSTCEGLRSEIDLTLSSLETLARVFDHPTCPLLSPKSQNTGKLSDQGLDSLVCKISALCSLLSSLEKRVLKALQDAVANHNLAVQPAPPPETAMVAKPWARPVPVCSFQVKVSHSGRQLLSIDVDNGVLLFDRKSGAFGVETVSHDRSERLSGVVHVSHGAAGRVLILMSVCVSVLKLMRFHTNPGKLCMVVDSHTHPPREILFESEKKCEAFCQLLQLLKARRAPHSHPDAISVFVGTWNMGGSPSPRSLLSWVKCCGLGNVPDETTRTLPHDIYAFGTQENPQGERDWVEHLRTVLRAATHIDFKLVAVQSLWSIRLAVFVRPEHEKRVSHVSVASVKTGLGNTLGHKGAVGVSFLFSGTSLGFVNCHLSSGSEKTVRRNQNFQDILRLLSLGDWQPSPFDVSLRFTHLFWCGDLNYRLDLEVQDILKHVCKREFEALMCADQLTRERHKRKVFLHFNEEKILFPPTYRYERGSRECYQWEKYKTSGVRVNVPSWCDRVLWKSYPQTHLVCTAYGCTDDITTSDHSPVFATFQVGVASPIISKPDTGPSERAYIELEGVEVIVKTASKAKFSLEFHSNCLEEFRRSSENDSQICEVPGFLKLGWSSRQLPKLFPVISDMEHLQDQHLLLSVKSCDGLESYGECCVALRSLLSSTAEAFETFLTHRGEEMGSLRGRLRVHVPKDRRQRRERTYEWFCFEKDESSLARGSPSHPVTGGPSARSPAGPSTLVPAQPAQAPSASVPSSYTNPAYFIFEGMPIQRFATEDPTPKRDPRVVWARDSVLQLPKVSPNQSQQGKSTRRSDFTEIEIPGCLPHCRPSGEAPSSYQLFPAQDRGSGNPSSRLSLNSTPHSPERFPYRDDVVLQPRSPAVQRNLYWNRSAVAREMPWAYRNLPRKTSPRLSLDPPSGMHKTPALYPYSSTRVPHREAASWAVGPQPDPPGDHSLTALQIAKSLSEMDFLPVDHKIPTAIPRAQQRNLGYELSTVSEKEAPVLRVAPGSVWELLSSLGLQRYTLGLSLNGWDDLLYFSEITEQDLRAAGVTNPAHRRRILENLPRIWE</sequence>
<dbReference type="GO" id="GO:0050776">
    <property type="term" value="P:regulation of immune response"/>
    <property type="evidence" value="ECO:0007669"/>
    <property type="project" value="TreeGrafter"/>
</dbReference>
<name>A0A3B3TF64_9TELE</name>
<evidence type="ECO:0000256" key="12">
    <source>
        <dbReference type="ARBA" id="ARBA00022889"/>
    </source>
</evidence>
<feature type="region of interest" description="Disordered" evidence="18">
    <location>
        <begin position="107"/>
        <end position="132"/>
    </location>
</feature>
<feature type="domain" description="SAM" evidence="20">
    <location>
        <begin position="1195"/>
        <end position="1258"/>
    </location>
</feature>
<evidence type="ECO:0000256" key="14">
    <source>
        <dbReference type="ARBA" id="ARBA00023136"/>
    </source>
</evidence>
<comment type="similarity">
    <text evidence="6">Belongs to the inositol 1,4,5-trisphosphate 5-phosphatase family.</text>
</comment>
<keyword evidence="16" id="KW-0966">Cell projection</keyword>
<dbReference type="GO" id="GO:0005829">
    <property type="term" value="C:cytosol"/>
    <property type="evidence" value="ECO:0007669"/>
    <property type="project" value="TreeGrafter"/>
</dbReference>
<evidence type="ECO:0000256" key="18">
    <source>
        <dbReference type="SAM" id="MobiDB-lite"/>
    </source>
</evidence>
<feature type="domain" description="SH2" evidence="19">
    <location>
        <begin position="6"/>
        <end position="102"/>
    </location>
</feature>
<evidence type="ECO:0000256" key="16">
    <source>
        <dbReference type="ARBA" id="ARBA00023273"/>
    </source>
</evidence>
<dbReference type="Proteomes" id="UP000261540">
    <property type="component" value="Unplaced"/>
</dbReference>
<keyword evidence="9" id="KW-0597">Phosphoprotein</keyword>
<dbReference type="Pfam" id="PF00017">
    <property type="entry name" value="SH2"/>
    <property type="match status" value="1"/>
</dbReference>
<dbReference type="Gene3D" id="1.10.150.50">
    <property type="entry name" value="Transcription Factor, Ets-1"/>
    <property type="match status" value="1"/>
</dbReference>
<dbReference type="Gene3D" id="3.60.10.10">
    <property type="entry name" value="Endonuclease/exonuclease/phosphatase"/>
    <property type="match status" value="1"/>
</dbReference>
<keyword evidence="13 17" id="KW-0727">SH2 domain</keyword>
<evidence type="ECO:0000256" key="3">
    <source>
        <dbReference type="ARBA" id="ARBA00004324"/>
    </source>
</evidence>
<evidence type="ECO:0000256" key="7">
    <source>
        <dbReference type="ARBA" id="ARBA00012981"/>
    </source>
</evidence>
<keyword evidence="12" id="KW-0130">Cell adhesion</keyword>
<evidence type="ECO:0000256" key="10">
    <source>
        <dbReference type="ARBA" id="ARBA00022801"/>
    </source>
</evidence>
<dbReference type="PROSITE" id="PS50001">
    <property type="entry name" value="SH2"/>
    <property type="match status" value="1"/>
</dbReference>
<evidence type="ECO:0000256" key="9">
    <source>
        <dbReference type="ARBA" id="ARBA00022553"/>
    </source>
</evidence>
<evidence type="ECO:0000256" key="4">
    <source>
        <dbReference type="ARBA" id="ARBA00004486"/>
    </source>
</evidence>
<dbReference type="InterPro" id="IPR036691">
    <property type="entry name" value="Endo/exonu/phosph_ase_sf"/>
</dbReference>
<dbReference type="SUPFAM" id="SSF56219">
    <property type="entry name" value="DNase I-like"/>
    <property type="match status" value="1"/>
</dbReference>
<evidence type="ECO:0000256" key="15">
    <source>
        <dbReference type="ARBA" id="ARBA00023212"/>
    </source>
</evidence>
<feature type="region of interest" description="Disordered" evidence="18">
    <location>
        <begin position="987"/>
        <end position="1006"/>
    </location>
</feature>
<accession>A0A3B3TF64</accession>
<evidence type="ECO:0000256" key="11">
    <source>
        <dbReference type="ARBA" id="ARBA00022859"/>
    </source>
</evidence>
<dbReference type="InterPro" id="IPR000980">
    <property type="entry name" value="SH2"/>
</dbReference>
<dbReference type="STRING" id="1676925.ENSPKIP00000041937"/>
<dbReference type="GO" id="GO:0004445">
    <property type="term" value="F:inositol-polyphosphate 5-phosphatase activity"/>
    <property type="evidence" value="ECO:0007669"/>
    <property type="project" value="TreeGrafter"/>
</dbReference>
<keyword evidence="8" id="KW-0963">Cytoplasm</keyword>
<dbReference type="PROSITE" id="PS50105">
    <property type="entry name" value="SAM_DOMAIN"/>
    <property type="match status" value="1"/>
</dbReference>
<dbReference type="SMART" id="SM00454">
    <property type="entry name" value="SAM"/>
    <property type="match status" value="1"/>
</dbReference>
<dbReference type="GO" id="GO:0030175">
    <property type="term" value="C:filopodium"/>
    <property type="evidence" value="ECO:0007669"/>
    <property type="project" value="UniProtKB-SubCell"/>
</dbReference>
<dbReference type="InterPro" id="IPR001660">
    <property type="entry name" value="SAM"/>
</dbReference>